<proteinExistence type="predicted"/>
<feature type="compositionally biased region" description="Basic residues" evidence="1">
    <location>
        <begin position="105"/>
        <end position="116"/>
    </location>
</feature>
<evidence type="ECO:0000313" key="2">
    <source>
        <dbReference type="EMBL" id="KAG2622448.1"/>
    </source>
</evidence>
<accession>A0A8T0UK19</accession>
<dbReference type="AlphaFoldDB" id="A0A8T0UK19"/>
<sequence length="129" mass="13836">MSSMEIRGEEGEEEGREEEEVALCRRRGTPISSYSAARAKKAPPPAPSKTGGRAPAPAPAAGGSSAPPWATWRRPSPTGCCGAPGRPWRTGPLMLSTALASSRSSTRRLSSRPLRRRREDRATSMHRPS</sequence>
<comment type="caution">
    <text evidence="2">The sequence shown here is derived from an EMBL/GenBank/DDBJ whole genome shotgun (WGS) entry which is preliminary data.</text>
</comment>
<gene>
    <name evidence="2" type="ORF">PVAP13_3NG262101</name>
</gene>
<feature type="compositionally biased region" description="Low complexity" evidence="1">
    <location>
        <begin position="95"/>
        <end position="104"/>
    </location>
</feature>
<evidence type="ECO:0000313" key="3">
    <source>
        <dbReference type="Proteomes" id="UP000823388"/>
    </source>
</evidence>
<feature type="region of interest" description="Disordered" evidence="1">
    <location>
        <begin position="1"/>
        <end position="129"/>
    </location>
</feature>
<name>A0A8T0UK19_PANVG</name>
<dbReference type="Proteomes" id="UP000823388">
    <property type="component" value="Chromosome 3N"/>
</dbReference>
<reference evidence="2" key="1">
    <citation type="submission" date="2020-05" db="EMBL/GenBank/DDBJ databases">
        <title>WGS assembly of Panicum virgatum.</title>
        <authorList>
            <person name="Lovell J.T."/>
            <person name="Jenkins J."/>
            <person name="Shu S."/>
            <person name="Juenger T.E."/>
            <person name="Schmutz J."/>
        </authorList>
    </citation>
    <scope>NUCLEOTIDE SEQUENCE</scope>
    <source>
        <strain evidence="2">AP13</strain>
    </source>
</reference>
<protein>
    <submittedName>
        <fullName evidence="2">Uncharacterized protein</fullName>
    </submittedName>
</protein>
<keyword evidence="3" id="KW-1185">Reference proteome</keyword>
<dbReference type="EMBL" id="CM029042">
    <property type="protein sequence ID" value="KAG2622448.1"/>
    <property type="molecule type" value="Genomic_DNA"/>
</dbReference>
<feature type="compositionally biased region" description="Low complexity" evidence="1">
    <location>
        <begin position="59"/>
        <end position="68"/>
    </location>
</feature>
<feature type="compositionally biased region" description="Acidic residues" evidence="1">
    <location>
        <begin position="10"/>
        <end position="21"/>
    </location>
</feature>
<evidence type="ECO:0000256" key="1">
    <source>
        <dbReference type="SAM" id="MobiDB-lite"/>
    </source>
</evidence>
<organism evidence="2 3">
    <name type="scientific">Panicum virgatum</name>
    <name type="common">Blackwell switchgrass</name>
    <dbReference type="NCBI Taxonomy" id="38727"/>
    <lineage>
        <taxon>Eukaryota</taxon>
        <taxon>Viridiplantae</taxon>
        <taxon>Streptophyta</taxon>
        <taxon>Embryophyta</taxon>
        <taxon>Tracheophyta</taxon>
        <taxon>Spermatophyta</taxon>
        <taxon>Magnoliopsida</taxon>
        <taxon>Liliopsida</taxon>
        <taxon>Poales</taxon>
        <taxon>Poaceae</taxon>
        <taxon>PACMAD clade</taxon>
        <taxon>Panicoideae</taxon>
        <taxon>Panicodae</taxon>
        <taxon>Paniceae</taxon>
        <taxon>Panicinae</taxon>
        <taxon>Panicum</taxon>
        <taxon>Panicum sect. Hiantes</taxon>
    </lineage>
</organism>